<protein>
    <submittedName>
        <fullName evidence="1">Uncharacterized protein</fullName>
    </submittedName>
</protein>
<organism evidence="1">
    <name type="scientific">viral metagenome</name>
    <dbReference type="NCBI Taxonomy" id="1070528"/>
    <lineage>
        <taxon>unclassified sequences</taxon>
        <taxon>metagenomes</taxon>
        <taxon>organismal metagenomes</taxon>
    </lineage>
</organism>
<dbReference type="EMBL" id="MN739319">
    <property type="protein sequence ID" value="QHS98594.1"/>
    <property type="molecule type" value="Genomic_DNA"/>
</dbReference>
<evidence type="ECO:0000313" key="1">
    <source>
        <dbReference type="EMBL" id="QHS98594.1"/>
    </source>
</evidence>
<dbReference type="AlphaFoldDB" id="A0A6C0C491"/>
<proteinExistence type="predicted"/>
<name>A0A6C0C491_9ZZZZ</name>
<accession>A0A6C0C491</accession>
<sequence length="68" mass="7925">MPKEKTKSQLLAGKFLEIATNSIDLYYQDERKKATKRRWTIARTKLKSLSGLTLKNLRKIKTTNDIQT</sequence>
<reference evidence="1" key="1">
    <citation type="journal article" date="2020" name="Nature">
        <title>Giant virus diversity and host interactions through global metagenomics.</title>
        <authorList>
            <person name="Schulz F."/>
            <person name="Roux S."/>
            <person name="Paez-Espino D."/>
            <person name="Jungbluth S."/>
            <person name="Walsh D.A."/>
            <person name="Denef V.J."/>
            <person name="McMahon K.D."/>
            <person name="Konstantinidis K.T."/>
            <person name="Eloe-Fadrosh E.A."/>
            <person name="Kyrpides N.C."/>
            <person name="Woyke T."/>
        </authorList>
    </citation>
    <scope>NUCLEOTIDE SEQUENCE</scope>
    <source>
        <strain evidence="1">GVMAG-M-3300020185-18</strain>
    </source>
</reference>